<dbReference type="RefSeq" id="XP_033535299.1">
    <property type="nucleotide sequence ID" value="XM_033674990.1"/>
</dbReference>
<protein>
    <submittedName>
        <fullName evidence="1 3">Uncharacterized protein</fullName>
    </submittedName>
</protein>
<dbReference type="AlphaFoldDB" id="A0A6G1G6K2"/>
<organism evidence="1">
    <name type="scientific">Eremomyces bilateralis CBS 781.70</name>
    <dbReference type="NCBI Taxonomy" id="1392243"/>
    <lineage>
        <taxon>Eukaryota</taxon>
        <taxon>Fungi</taxon>
        <taxon>Dikarya</taxon>
        <taxon>Ascomycota</taxon>
        <taxon>Pezizomycotina</taxon>
        <taxon>Dothideomycetes</taxon>
        <taxon>Dothideomycetes incertae sedis</taxon>
        <taxon>Eremomycetales</taxon>
        <taxon>Eremomycetaceae</taxon>
        <taxon>Eremomyces</taxon>
    </lineage>
</organism>
<proteinExistence type="predicted"/>
<name>A0A6G1G6K2_9PEZI</name>
<evidence type="ECO:0000313" key="2">
    <source>
        <dbReference type="Proteomes" id="UP000504638"/>
    </source>
</evidence>
<keyword evidence="2" id="KW-1185">Reference proteome</keyword>
<reference evidence="3" key="3">
    <citation type="submission" date="2025-04" db="UniProtKB">
        <authorList>
            <consortium name="RefSeq"/>
        </authorList>
    </citation>
    <scope>IDENTIFICATION</scope>
    <source>
        <strain evidence="3">CBS 781.70</strain>
    </source>
</reference>
<evidence type="ECO:0000313" key="3">
    <source>
        <dbReference type="RefSeq" id="XP_033535299.1"/>
    </source>
</evidence>
<dbReference type="GeneID" id="54415560"/>
<reference evidence="1 3" key="1">
    <citation type="submission" date="2020-01" db="EMBL/GenBank/DDBJ databases">
        <authorList>
            <consortium name="DOE Joint Genome Institute"/>
            <person name="Haridas S."/>
            <person name="Albert R."/>
            <person name="Binder M."/>
            <person name="Bloem J."/>
            <person name="Labutti K."/>
            <person name="Salamov A."/>
            <person name="Andreopoulos B."/>
            <person name="Baker S.E."/>
            <person name="Barry K."/>
            <person name="Bills G."/>
            <person name="Bluhm B.H."/>
            <person name="Cannon C."/>
            <person name="Castanera R."/>
            <person name="Culley D.E."/>
            <person name="Daum C."/>
            <person name="Ezra D."/>
            <person name="Gonzalez J.B."/>
            <person name="Henrissat B."/>
            <person name="Kuo A."/>
            <person name="Liang C."/>
            <person name="Lipzen A."/>
            <person name="Lutzoni F."/>
            <person name="Magnuson J."/>
            <person name="Mondo S."/>
            <person name="Nolan M."/>
            <person name="Ohm R."/>
            <person name="Pangilinan J."/>
            <person name="Park H.-J."/>
            <person name="Ramirez L."/>
            <person name="Alfaro M."/>
            <person name="Sun H."/>
            <person name="Tritt A."/>
            <person name="Yoshinaga Y."/>
            <person name="Zwiers L.-H."/>
            <person name="Turgeon B.G."/>
            <person name="Goodwin S.B."/>
            <person name="Spatafora J.W."/>
            <person name="Crous P.W."/>
            <person name="Grigoriev I.V."/>
        </authorList>
    </citation>
    <scope>NUCLEOTIDE SEQUENCE</scope>
    <source>
        <strain evidence="1 3">CBS 781.70</strain>
    </source>
</reference>
<reference evidence="3" key="2">
    <citation type="submission" date="2020-04" db="EMBL/GenBank/DDBJ databases">
        <authorList>
            <consortium name="NCBI Genome Project"/>
        </authorList>
    </citation>
    <scope>NUCLEOTIDE SEQUENCE</scope>
    <source>
        <strain evidence="3">CBS 781.70</strain>
    </source>
</reference>
<dbReference type="EMBL" id="ML975154">
    <property type="protein sequence ID" value="KAF1813668.1"/>
    <property type="molecule type" value="Genomic_DNA"/>
</dbReference>
<dbReference type="Proteomes" id="UP000504638">
    <property type="component" value="Unplaced"/>
</dbReference>
<gene>
    <name evidence="1 3" type="ORF">P152DRAFT_288014</name>
</gene>
<evidence type="ECO:0000313" key="1">
    <source>
        <dbReference type="EMBL" id="KAF1813668.1"/>
    </source>
</evidence>
<accession>A0A6G1G6K2</accession>
<sequence length="205" mass="23675">MEQEEVEWGERGKKGRGVRIRWRGKGIADRSEEPVQERLAGWDGVRNAVFPLIAALQSYRSTTRPSFTPTDHACHMMTRTADQLSIVASPPRKHPSDHARNQATNHRTKFLNVINSEYRYFLFLVYFNISLSPPIPLSLPATEPLPPFPSKWFMWWWLCKPNSQVFLSFPFPSCRKSVQSGDVAGKENRDRWEGMKCNGREKRGL</sequence>